<dbReference type="OrthoDB" id="443402at2759"/>
<name>A0A2J6S1M8_HYAVF</name>
<sequence>MDPLTALSVAASVVQFVSYGSELVSKSRELYKSAHGTLTENAEIEEASKRLQEMTAPLQGIQGDQILEQICSGCVEVSRELVQRLDNLKVPEDHRHKKWKSFRQALKSVIGKSKIDEIEGRLHGFRMELDTHVLLGLRFEKNIQNVVINGVPSHMVSQEDVSEKFGAMVTASQNELYKNLREFFAELAREQKELRELRIKLSVLENLRFATMSIRQETISVAYQNTFEWIFRDPVAHQKPWSNFDQWLESGNGIYWINGKAGSGKSTLMKFVLNHERTQEKLDIWSQDGKLVTPGFFFWRSGDRDQATQEGLLRSLLYDVLERRRELIPAVFPDDWEKWCFLGSNNIPISFSHWTLAKLKVAFQRLANQASHQLRFCFFIDGLDEYSGDHEDIATYFCKLSSSEFVKFCLSSRTWPLFREMFQNRPQLRLQDLTFEDIQLYIENRLSSRPRMLHLERTDPESAAQLVQSIRHKACGVFLWVDLVVKSILKGLSNRDNIQTLRRRVDAVPPDLEDLYGHMLSLIDPVYKEERSRIFRLFQISQDMEWIYWALEADLKGTLSKRLPAPDANTSYAGNNYFKDILEEMEMILQTRCGGLIEVQFSTKGNKDDTLGRWKKGGLIKNRFSTKGNKDDTLGRWKKGRLAYIHASVSDYLHRPDVWCEIISPTNCDKRYWNPEMALLFSSILCLKSLRCIELQENQSTLAYVWMRWRYVEDIIRREMDTANFHVDTAITLLDAFDAAATNLAQNFQVPCGKYWGPISLHWSQRNKSVQLPADFLSLALENEFYFYINQKLAQNRSLVLGRSRPLRGAPLLAFTLFNDRQFMDLKTIEFLLEFSADPNEQFEGYSLWQYFLHMLHTVGNVAFTSSSEREDLLRFFIVMLKSGADLSASCIQGNSCWEDIYSGKKIWLAKGNSDARVFGKFQVESLIEHGEGILEDLTTKGEPTLESPPQSPIRNHSIFTHSIVTQGRIGPPTRDEGIENSELSWPSTPCSDMMIDDISLDGNTEPFLSTEATKSEPSFSRGTTLIHTQNGVTDSYKSLERITRNTPSDTAQSAANGKEKDSMSKQVIRKGTTDKFIIPSIRTKELGLFSAKKGAHFDGRIPQERSMVVDDASPDDGGQLLRRVESMEAEPVDIYDESEDGGVQLSNGGQGMEVEPVDPRSFQDKHCLVNIIKDIFNTEEHPNGADELLELVEQIKNDQGSAKCTLPFTSLASSNGAMAQKRNPKITPLAERIVRAISTVRRWLVYVHTYLLAIPLHPESIIFAQQNIARRDSNYGTGLSSPIFANFMGEYTLQIEASDTSKASFAQSTQKACFEVIYQSTKENRIQFVLHAQDDAPPNNTE</sequence>
<accession>A0A2J6S1M8</accession>
<dbReference type="InterPro" id="IPR056884">
    <property type="entry name" value="NPHP3-like_N"/>
</dbReference>
<dbReference type="InterPro" id="IPR027417">
    <property type="entry name" value="P-loop_NTPase"/>
</dbReference>
<dbReference type="PANTHER" id="PTHR10039">
    <property type="entry name" value="AMELOGENIN"/>
    <property type="match status" value="1"/>
</dbReference>
<evidence type="ECO:0000256" key="1">
    <source>
        <dbReference type="ARBA" id="ARBA00022737"/>
    </source>
</evidence>
<keyword evidence="2" id="KW-0175">Coiled coil</keyword>
<dbReference type="STRING" id="1149755.A0A2J6S1M8"/>
<dbReference type="PANTHER" id="PTHR10039:SF5">
    <property type="entry name" value="NACHT DOMAIN-CONTAINING PROTEIN"/>
    <property type="match status" value="1"/>
</dbReference>
<evidence type="ECO:0000259" key="5">
    <source>
        <dbReference type="Pfam" id="PF25053"/>
    </source>
</evidence>
<organism evidence="6 7">
    <name type="scientific">Hyaloscypha variabilis (strain UAMH 11265 / GT02V1 / F)</name>
    <name type="common">Meliniomyces variabilis</name>
    <dbReference type="NCBI Taxonomy" id="1149755"/>
    <lineage>
        <taxon>Eukaryota</taxon>
        <taxon>Fungi</taxon>
        <taxon>Dikarya</taxon>
        <taxon>Ascomycota</taxon>
        <taxon>Pezizomycotina</taxon>
        <taxon>Leotiomycetes</taxon>
        <taxon>Helotiales</taxon>
        <taxon>Hyaloscyphaceae</taxon>
        <taxon>Hyaloscypha</taxon>
        <taxon>Hyaloscypha variabilis</taxon>
    </lineage>
</organism>
<evidence type="ECO:0000313" key="6">
    <source>
        <dbReference type="EMBL" id="PMD44671.1"/>
    </source>
</evidence>
<dbReference type="Pfam" id="PF24883">
    <property type="entry name" value="NPHP3_N"/>
    <property type="match status" value="1"/>
</dbReference>
<proteinExistence type="predicted"/>
<feature type="domain" description="Nephrocystin 3-like N-terminal" evidence="4">
    <location>
        <begin position="226"/>
        <end position="413"/>
    </location>
</feature>
<dbReference type="InterPro" id="IPR056693">
    <property type="entry name" value="DUF7791"/>
</dbReference>
<protein>
    <submittedName>
        <fullName evidence="6">Uncharacterized protein</fullName>
    </submittedName>
</protein>
<keyword evidence="1" id="KW-0677">Repeat</keyword>
<feature type="region of interest" description="Disordered" evidence="3">
    <location>
        <begin position="1044"/>
        <end position="1066"/>
    </location>
</feature>
<dbReference type="EMBL" id="KZ613941">
    <property type="protein sequence ID" value="PMD44671.1"/>
    <property type="molecule type" value="Genomic_DNA"/>
</dbReference>
<dbReference type="Gene3D" id="3.40.50.300">
    <property type="entry name" value="P-loop containing nucleotide triphosphate hydrolases"/>
    <property type="match status" value="1"/>
</dbReference>
<keyword evidence="7" id="KW-1185">Reference proteome</keyword>
<dbReference type="Pfam" id="PF25053">
    <property type="entry name" value="DUF7791"/>
    <property type="match status" value="1"/>
</dbReference>
<evidence type="ECO:0000259" key="4">
    <source>
        <dbReference type="Pfam" id="PF24883"/>
    </source>
</evidence>
<gene>
    <name evidence="6" type="ORF">L207DRAFT_525971</name>
</gene>
<feature type="domain" description="DUF7791" evidence="5">
    <location>
        <begin position="523"/>
        <end position="691"/>
    </location>
</feature>
<feature type="coiled-coil region" evidence="2">
    <location>
        <begin position="180"/>
        <end position="207"/>
    </location>
</feature>
<evidence type="ECO:0000256" key="3">
    <source>
        <dbReference type="SAM" id="MobiDB-lite"/>
    </source>
</evidence>
<feature type="compositionally biased region" description="Polar residues" evidence="3">
    <location>
        <begin position="1045"/>
        <end position="1056"/>
    </location>
</feature>
<dbReference type="Proteomes" id="UP000235786">
    <property type="component" value="Unassembled WGS sequence"/>
</dbReference>
<evidence type="ECO:0000313" key="7">
    <source>
        <dbReference type="Proteomes" id="UP000235786"/>
    </source>
</evidence>
<dbReference type="SUPFAM" id="SSF52540">
    <property type="entry name" value="P-loop containing nucleoside triphosphate hydrolases"/>
    <property type="match status" value="1"/>
</dbReference>
<reference evidence="6 7" key="1">
    <citation type="submission" date="2016-04" db="EMBL/GenBank/DDBJ databases">
        <title>A degradative enzymes factory behind the ericoid mycorrhizal symbiosis.</title>
        <authorList>
            <consortium name="DOE Joint Genome Institute"/>
            <person name="Martino E."/>
            <person name="Morin E."/>
            <person name="Grelet G."/>
            <person name="Kuo A."/>
            <person name="Kohler A."/>
            <person name="Daghino S."/>
            <person name="Barry K."/>
            <person name="Choi C."/>
            <person name="Cichocki N."/>
            <person name="Clum A."/>
            <person name="Copeland A."/>
            <person name="Hainaut M."/>
            <person name="Haridas S."/>
            <person name="Labutti K."/>
            <person name="Lindquist E."/>
            <person name="Lipzen A."/>
            <person name="Khouja H.-R."/>
            <person name="Murat C."/>
            <person name="Ohm R."/>
            <person name="Olson A."/>
            <person name="Spatafora J."/>
            <person name="Veneault-Fourrey C."/>
            <person name="Henrissat B."/>
            <person name="Grigoriev I."/>
            <person name="Martin F."/>
            <person name="Perotto S."/>
        </authorList>
    </citation>
    <scope>NUCLEOTIDE SEQUENCE [LARGE SCALE GENOMIC DNA]</scope>
    <source>
        <strain evidence="6 7">F</strain>
    </source>
</reference>
<evidence type="ECO:0000256" key="2">
    <source>
        <dbReference type="SAM" id="Coils"/>
    </source>
</evidence>